<gene>
    <name evidence="2" type="ORF">C1752_01006</name>
</gene>
<dbReference type="EMBL" id="PQWO01000002">
    <property type="protein sequence ID" value="PZD74855.1"/>
    <property type="molecule type" value="Genomic_DNA"/>
</dbReference>
<keyword evidence="1" id="KW-1133">Transmembrane helix</keyword>
<keyword evidence="3" id="KW-1185">Reference proteome</keyword>
<keyword evidence="1" id="KW-0812">Transmembrane</keyword>
<reference evidence="2 3" key="1">
    <citation type="journal article" date="2018" name="Sci. Rep.">
        <title>A novel species of the marine cyanobacterium Acaryochloris with a unique pigment content and lifestyle.</title>
        <authorList>
            <person name="Partensky F."/>
            <person name="Six C."/>
            <person name="Ratin M."/>
            <person name="Garczarek L."/>
            <person name="Vaulot D."/>
            <person name="Probert I."/>
            <person name="Calteau A."/>
            <person name="Gourvil P."/>
            <person name="Marie D."/>
            <person name="Grebert T."/>
            <person name="Bouchier C."/>
            <person name="Le Panse S."/>
            <person name="Gachenot M."/>
            <person name="Rodriguez F."/>
            <person name="Garrido J.L."/>
        </authorList>
    </citation>
    <scope>NUCLEOTIDE SEQUENCE [LARGE SCALE GENOMIC DNA]</scope>
    <source>
        <strain evidence="2 3">RCC1774</strain>
    </source>
</reference>
<dbReference type="Proteomes" id="UP000248857">
    <property type="component" value="Unassembled WGS sequence"/>
</dbReference>
<dbReference type="RefSeq" id="WP_110984955.1">
    <property type="nucleotide sequence ID" value="NZ_CAWNWM010000002.1"/>
</dbReference>
<protein>
    <submittedName>
        <fullName evidence="2">Uncharacterized protein</fullName>
    </submittedName>
</protein>
<keyword evidence="1" id="KW-0472">Membrane</keyword>
<feature type="transmembrane region" description="Helical" evidence="1">
    <location>
        <begin position="20"/>
        <end position="42"/>
    </location>
</feature>
<proteinExistence type="predicted"/>
<accession>A0A2W1JWV6</accession>
<organism evidence="2 3">
    <name type="scientific">Acaryochloris thomasi RCC1774</name>
    <dbReference type="NCBI Taxonomy" id="1764569"/>
    <lineage>
        <taxon>Bacteria</taxon>
        <taxon>Bacillati</taxon>
        <taxon>Cyanobacteriota</taxon>
        <taxon>Cyanophyceae</taxon>
        <taxon>Acaryochloridales</taxon>
        <taxon>Acaryochloridaceae</taxon>
        <taxon>Acaryochloris</taxon>
        <taxon>Acaryochloris thomasi</taxon>
    </lineage>
</organism>
<sequence length="141" mass="16348">MPSTIQFLYERSVIHQSYLIVPFAYGTVAGVVVYSYCLLSLVTNQAPLHKIENPADRYTERLESIIEIAKDHLDRELQEEQPLGYYQQHYVYRHNLIIISAIGGKIFYDHYPPSHLNNIAAPKIFASEQDCIHWVKQGLDR</sequence>
<evidence type="ECO:0000313" key="2">
    <source>
        <dbReference type="EMBL" id="PZD74855.1"/>
    </source>
</evidence>
<comment type="caution">
    <text evidence="2">The sequence shown here is derived from an EMBL/GenBank/DDBJ whole genome shotgun (WGS) entry which is preliminary data.</text>
</comment>
<dbReference type="OrthoDB" id="572057at2"/>
<evidence type="ECO:0000313" key="3">
    <source>
        <dbReference type="Proteomes" id="UP000248857"/>
    </source>
</evidence>
<dbReference type="AlphaFoldDB" id="A0A2W1JWV6"/>
<name>A0A2W1JWV6_9CYAN</name>
<evidence type="ECO:0000256" key="1">
    <source>
        <dbReference type="SAM" id="Phobius"/>
    </source>
</evidence>